<reference evidence="2 3" key="1">
    <citation type="journal article" date="2016" name="Mol. Biol. Evol.">
        <title>Comparative Genomics of Early-Diverging Mushroom-Forming Fungi Provides Insights into the Origins of Lignocellulose Decay Capabilities.</title>
        <authorList>
            <person name="Nagy L.G."/>
            <person name="Riley R."/>
            <person name="Tritt A."/>
            <person name="Adam C."/>
            <person name="Daum C."/>
            <person name="Floudas D."/>
            <person name="Sun H."/>
            <person name="Yadav J.S."/>
            <person name="Pangilinan J."/>
            <person name="Larsson K.H."/>
            <person name="Matsuura K."/>
            <person name="Barry K."/>
            <person name="Labutti K."/>
            <person name="Kuo R."/>
            <person name="Ohm R.A."/>
            <person name="Bhattacharya S.S."/>
            <person name="Shirouzu T."/>
            <person name="Yoshinaga Y."/>
            <person name="Martin F.M."/>
            <person name="Grigoriev I.V."/>
            <person name="Hibbett D.S."/>
        </authorList>
    </citation>
    <scope>NUCLEOTIDE SEQUENCE [LARGE SCALE GENOMIC DNA]</scope>
    <source>
        <strain evidence="2 3">HHB14362 ss-1</strain>
    </source>
</reference>
<feature type="transmembrane region" description="Helical" evidence="1">
    <location>
        <begin position="153"/>
        <end position="174"/>
    </location>
</feature>
<dbReference type="OrthoDB" id="2998233at2759"/>
<keyword evidence="1" id="KW-0472">Membrane</keyword>
<evidence type="ECO:0000256" key="1">
    <source>
        <dbReference type="SAM" id="Phobius"/>
    </source>
</evidence>
<gene>
    <name evidence="2" type="ORF">NEOLEDRAFT_1179664</name>
</gene>
<dbReference type="InParanoid" id="A0A165RJQ6"/>
<keyword evidence="1" id="KW-0812">Transmembrane</keyword>
<feature type="transmembrane region" description="Helical" evidence="1">
    <location>
        <begin position="194"/>
        <end position="213"/>
    </location>
</feature>
<accession>A0A165RJQ6</accession>
<name>A0A165RJQ6_9AGAM</name>
<evidence type="ECO:0000313" key="2">
    <source>
        <dbReference type="EMBL" id="KZT23911.1"/>
    </source>
</evidence>
<keyword evidence="3" id="KW-1185">Reference proteome</keyword>
<dbReference type="AlphaFoldDB" id="A0A165RJQ6"/>
<evidence type="ECO:0000313" key="3">
    <source>
        <dbReference type="Proteomes" id="UP000076761"/>
    </source>
</evidence>
<sequence length="335" mass="36818">MACVTPSARSARTVASPQVSNPTTLSLAFERSIFHATDSILHHIDISASTTLTKVSRPTSLNPNAPPCTLSSTHKTSEIMNLFYLFRMSCMALTSFTCASSILASIAVSSHIHPKSYIWMPICIPALTFIPAFWALVHPLVRPTQSQHVAAELLWTILAIPFDTSVAIFVSGIYPANANPTTNRIFLCLQILTWLIFGVVTAYATVLASLSILTRLTIDKDIWLRDVTCTPSPFPVGYIIRALRDPSLVDRDYHDFWTSETRDDLHRPYCTPGCACSRKVADTESPAPCLDKTAADFNRTSEVAPIGESRREVPVRLPTVAEMLSSIPIGLTVRL</sequence>
<protein>
    <submittedName>
        <fullName evidence="2">Uncharacterized protein</fullName>
    </submittedName>
</protein>
<feature type="transmembrane region" description="Helical" evidence="1">
    <location>
        <begin position="118"/>
        <end position="141"/>
    </location>
</feature>
<feature type="transmembrane region" description="Helical" evidence="1">
    <location>
        <begin position="84"/>
        <end position="106"/>
    </location>
</feature>
<dbReference type="Proteomes" id="UP000076761">
    <property type="component" value="Unassembled WGS sequence"/>
</dbReference>
<proteinExistence type="predicted"/>
<organism evidence="2 3">
    <name type="scientific">Neolentinus lepideus HHB14362 ss-1</name>
    <dbReference type="NCBI Taxonomy" id="1314782"/>
    <lineage>
        <taxon>Eukaryota</taxon>
        <taxon>Fungi</taxon>
        <taxon>Dikarya</taxon>
        <taxon>Basidiomycota</taxon>
        <taxon>Agaricomycotina</taxon>
        <taxon>Agaricomycetes</taxon>
        <taxon>Gloeophyllales</taxon>
        <taxon>Gloeophyllaceae</taxon>
        <taxon>Neolentinus</taxon>
    </lineage>
</organism>
<dbReference type="EMBL" id="KV425581">
    <property type="protein sequence ID" value="KZT23911.1"/>
    <property type="molecule type" value="Genomic_DNA"/>
</dbReference>
<keyword evidence="1" id="KW-1133">Transmembrane helix</keyword>